<dbReference type="GO" id="GO:0005249">
    <property type="term" value="F:voltage-gated potassium channel activity"/>
    <property type="evidence" value="ECO:0007669"/>
    <property type="project" value="InterPro"/>
</dbReference>
<feature type="transmembrane region" description="Helical" evidence="12">
    <location>
        <begin position="92"/>
        <end position="113"/>
    </location>
</feature>
<keyword evidence="11" id="KW-0407">Ion channel</keyword>
<dbReference type="InterPro" id="IPR028325">
    <property type="entry name" value="VG_K_chnl"/>
</dbReference>
<evidence type="ECO:0000256" key="9">
    <source>
        <dbReference type="ARBA" id="ARBA00023065"/>
    </source>
</evidence>
<evidence type="ECO:0000313" key="15">
    <source>
        <dbReference type="Proteomes" id="UP000271937"/>
    </source>
</evidence>
<evidence type="ECO:0000256" key="12">
    <source>
        <dbReference type="SAM" id="Phobius"/>
    </source>
</evidence>
<evidence type="ECO:0000256" key="7">
    <source>
        <dbReference type="ARBA" id="ARBA00022958"/>
    </source>
</evidence>
<keyword evidence="8 12" id="KW-1133">Transmembrane helix</keyword>
<dbReference type="Gene3D" id="1.10.287.70">
    <property type="match status" value="1"/>
</dbReference>
<feature type="transmembrane region" description="Helical" evidence="12">
    <location>
        <begin position="216"/>
        <end position="238"/>
    </location>
</feature>
<dbReference type="Pfam" id="PF00520">
    <property type="entry name" value="Ion_trans"/>
    <property type="match status" value="1"/>
</dbReference>
<keyword evidence="4 12" id="KW-0812">Transmembrane</keyword>
<keyword evidence="6" id="KW-0851">Voltage-gated channel</keyword>
<feature type="domain" description="Ion transport" evidence="13">
    <location>
        <begin position="30"/>
        <end position="245"/>
    </location>
</feature>
<feature type="transmembrane region" description="Helical" evidence="12">
    <location>
        <begin position="190"/>
        <end position="210"/>
    </location>
</feature>
<evidence type="ECO:0000256" key="4">
    <source>
        <dbReference type="ARBA" id="ARBA00022692"/>
    </source>
</evidence>
<name>A0A3P3W692_9FLAO</name>
<dbReference type="SUPFAM" id="SSF81324">
    <property type="entry name" value="Voltage-gated potassium channels"/>
    <property type="match status" value="1"/>
</dbReference>
<dbReference type="InterPro" id="IPR005821">
    <property type="entry name" value="Ion_trans_dom"/>
</dbReference>
<comment type="subcellular location">
    <subcellularLocation>
        <location evidence="1">Membrane</location>
        <topology evidence="1">Multi-pass membrane protein</topology>
    </subcellularLocation>
</comment>
<dbReference type="PRINTS" id="PR00169">
    <property type="entry name" value="KCHANNEL"/>
</dbReference>
<dbReference type="AlphaFoldDB" id="A0A3P3W692"/>
<keyword evidence="2" id="KW-0813">Transport</keyword>
<dbReference type="GO" id="GO:0008076">
    <property type="term" value="C:voltage-gated potassium channel complex"/>
    <property type="evidence" value="ECO:0007669"/>
    <property type="project" value="InterPro"/>
</dbReference>
<dbReference type="EMBL" id="RQVR01000012">
    <property type="protein sequence ID" value="RRJ90214.1"/>
    <property type="molecule type" value="Genomic_DNA"/>
</dbReference>
<reference evidence="14 15" key="1">
    <citation type="submission" date="2018-11" db="EMBL/GenBank/DDBJ databases">
        <title>Flavobacterium sp. nov., YIM 102600 draft genome.</title>
        <authorList>
            <person name="Li G."/>
            <person name="Jiang Y."/>
        </authorList>
    </citation>
    <scope>NUCLEOTIDE SEQUENCE [LARGE SCALE GENOMIC DNA]</scope>
    <source>
        <strain evidence="14 15">YIM 102600</strain>
    </source>
</reference>
<dbReference type="InterPro" id="IPR027359">
    <property type="entry name" value="Volt_channel_dom_sf"/>
</dbReference>
<evidence type="ECO:0000256" key="1">
    <source>
        <dbReference type="ARBA" id="ARBA00004141"/>
    </source>
</evidence>
<evidence type="ECO:0000313" key="14">
    <source>
        <dbReference type="EMBL" id="RRJ90214.1"/>
    </source>
</evidence>
<feature type="transmembrane region" description="Helical" evidence="12">
    <location>
        <begin position="31"/>
        <end position="49"/>
    </location>
</feature>
<evidence type="ECO:0000256" key="3">
    <source>
        <dbReference type="ARBA" id="ARBA00022538"/>
    </source>
</evidence>
<comment type="caution">
    <text evidence="14">The sequence shown here is derived from an EMBL/GenBank/DDBJ whole genome shotgun (WGS) entry which is preliminary data.</text>
</comment>
<proteinExistence type="predicted"/>
<dbReference type="PANTHER" id="PTHR11537">
    <property type="entry name" value="VOLTAGE-GATED POTASSIUM CHANNEL"/>
    <property type="match status" value="1"/>
</dbReference>
<dbReference type="RefSeq" id="WP_125013169.1">
    <property type="nucleotide sequence ID" value="NZ_RQVR01000012.1"/>
</dbReference>
<dbReference type="Proteomes" id="UP000271937">
    <property type="component" value="Unassembled WGS sequence"/>
</dbReference>
<feature type="transmembrane region" description="Helical" evidence="12">
    <location>
        <begin position="157"/>
        <end position="178"/>
    </location>
</feature>
<keyword evidence="10 12" id="KW-0472">Membrane</keyword>
<evidence type="ECO:0000256" key="11">
    <source>
        <dbReference type="ARBA" id="ARBA00023303"/>
    </source>
</evidence>
<evidence type="ECO:0000256" key="6">
    <source>
        <dbReference type="ARBA" id="ARBA00022882"/>
    </source>
</evidence>
<organism evidence="14 15">
    <name type="scientific">Flavobacterium macacae</name>
    <dbReference type="NCBI Taxonomy" id="2488993"/>
    <lineage>
        <taxon>Bacteria</taxon>
        <taxon>Pseudomonadati</taxon>
        <taxon>Bacteroidota</taxon>
        <taxon>Flavobacteriia</taxon>
        <taxon>Flavobacteriales</taxon>
        <taxon>Flavobacteriaceae</taxon>
        <taxon>Flavobacterium</taxon>
    </lineage>
</organism>
<evidence type="ECO:0000256" key="2">
    <source>
        <dbReference type="ARBA" id="ARBA00022448"/>
    </source>
</evidence>
<keyword evidence="9" id="KW-0406">Ion transport</keyword>
<evidence type="ECO:0000259" key="13">
    <source>
        <dbReference type="Pfam" id="PF00520"/>
    </source>
</evidence>
<dbReference type="GO" id="GO:0001508">
    <property type="term" value="P:action potential"/>
    <property type="evidence" value="ECO:0007669"/>
    <property type="project" value="TreeGrafter"/>
</dbReference>
<keyword evidence="3" id="KW-0633">Potassium transport</keyword>
<dbReference type="Gene3D" id="1.20.120.350">
    <property type="entry name" value="Voltage-gated potassium channels. Chain C"/>
    <property type="match status" value="1"/>
</dbReference>
<feature type="transmembrane region" description="Helical" evidence="12">
    <location>
        <begin position="61"/>
        <end position="80"/>
    </location>
</feature>
<keyword evidence="7" id="KW-0630">Potassium</keyword>
<gene>
    <name evidence="14" type="ORF">EG849_11180</name>
</gene>
<evidence type="ECO:0000256" key="8">
    <source>
        <dbReference type="ARBA" id="ARBA00022989"/>
    </source>
</evidence>
<protein>
    <submittedName>
        <fullName evidence="14">Ion transporter</fullName>
    </submittedName>
</protein>
<accession>A0A3P3W692</accession>
<dbReference type="PANTHER" id="PTHR11537:SF254">
    <property type="entry name" value="POTASSIUM VOLTAGE-GATED CHANNEL PROTEIN SHAB"/>
    <property type="match status" value="1"/>
</dbReference>
<sequence>MKEKECKTPYDIFRQRINIIIHGVNTPAGRLFDIILLFIILLSVVLVMLESVETLDIVYHRFFIISEWVITIFFSIEYILRIISTRKPLKYIFSFYGIIDLISILPMYLSFFIPSSKILTVVRALRLLRLFRILNLVQFSGQASQLKLAINASKTKIIVFIYFVFIISILLGAVMYVVESPESGFTSIPTSIYWCIVTLTTVGYGDIAPITPLGKVIASFIMILGYGIIAVPTGIVTAELASGSKSRKLLPGACPKCGTSDHRNTAEFCYKCGTTLEN</sequence>
<dbReference type="OrthoDB" id="9799090at2"/>
<evidence type="ECO:0000256" key="10">
    <source>
        <dbReference type="ARBA" id="ARBA00023136"/>
    </source>
</evidence>
<keyword evidence="5" id="KW-0631">Potassium channel</keyword>
<keyword evidence="15" id="KW-1185">Reference proteome</keyword>
<evidence type="ECO:0000256" key="5">
    <source>
        <dbReference type="ARBA" id="ARBA00022826"/>
    </source>
</evidence>